<proteinExistence type="predicted"/>
<sequence>MAVAQRTFVEPKPPFSAALARATAFFALVLGITAVVAHRWFSLETEAFLWVLGLVPLLAALAILLAGLAFSLIWRLGGEGGRSVLAALLLGAIVLTPYGMAGYYFLTLPMLTNVTTDLESPPLMPLAAGDRTGAMSRVTEPTLGTALLQLNAYPDMTGRRYELPMEKTLELVDGLIRKKGWRARSRVPAAVPGQPVTLEATARTLILALLADVSVRVTDDGEATYVDMRSASRYGRHDLGDNAARIASFLADLDQDVAVKTGTADPQD</sequence>
<evidence type="ECO:0000313" key="3">
    <source>
        <dbReference type="Proteomes" id="UP000643405"/>
    </source>
</evidence>
<evidence type="ECO:0000313" key="2">
    <source>
        <dbReference type="EMBL" id="MBD0415982.1"/>
    </source>
</evidence>
<organism evidence="2 3">
    <name type="scientific">Oryzicola mucosus</name>
    <dbReference type="NCBI Taxonomy" id="2767425"/>
    <lineage>
        <taxon>Bacteria</taxon>
        <taxon>Pseudomonadati</taxon>
        <taxon>Pseudomonadota</taxon>
        <taxon>Alphaproteobacteria</taxon>
        <taxon>Hyphomicrobiales</taxon>
        <taxon>Phyllobacteriaceae</taxon>
        <taxon>Oryzicola</taxon>
    </lineage>
</organism>
<dbReference type="AlphaFoldDB" id="A0A8J6PXD8"/>
<comment type="caution">
    <text evidence="2">The sequence shown here is derived from an EMBL/GenBank/DDBJ whole genome shotgun (WGS) entry which is preliminary data.</text>
</comment>
<keyword evidence="3" id="KW-1185">Reference proteome</keyword>
<keyword evidence="1" id="KW-0812">Transmembrane</keyword>
<dbReference type="RefSeq" id="WP_188165400.1">
    <property type="nucleotide sequence ID" value="NZ_JACVVX010000004.1"/>
</dbReference>
<dbReference type="EMBL" id="JACVVX010000004">
    <property type="protein sequence ID" value="MBD0415982.1"/>
    <property type="molecule type" value="Genomic_DNA"/>
</dbReference>
<dbReference type="Pfam" id="PF07386">
    <property type="entry name" value="DUF1499"/>
    <property type="match status" value="1"/>
</dbReference>
<accession>A0A8J6PXD8</accession>
<feature type="transmembrane region" description="Helical" evidence="1">
    <location>
        <begin position="22"/>
        <end position="41"/>
    </location>
</feature>
<keyword evidence="1" id="KW-0472">Membrane</keyword>
<feature type="transmembrane region" description="Helical" evidence="1">
    <location>
        <begin position="47"/>
        <end position="73"/>
    </location>
</feature>
<evidence type="ECO:0000256" key="1">
    <source>
        <dbReference type="SAM" id="Phobius"/>
    </source>
</evidence>
<protein>
    <submittedName>
        <fullName evidence="2">DUF1499 domain-containing protein</fullName>
    </submittedName>
</protein>
<gene>
    <name evidence="2" type="ORF">ICI42_15080</name>
</gene>
<feature type="transmembrane region" description="Helical" evidence="1">
    <location>
        <begin position="85"/>
        <end position="106"/>
    </location>
</feature>
<dbReference type="Proteomes" id="UP000643405">
    <property type="component" value="Unassembled WGS sequence"/>
</dbReference>
<keyword evidence="1" id="KW-1133">Transmembrane helix</keyword>
<reference evidence="2" key="1">
    <citation type="submission" date="2020-09" db="EMBL/GenBank/DDBJ databases">
        <title>Genome seq and assembly of Tianweitania sp.</title>
        <authorList>
            <person name="Chhetri G."/>
        </authorList>
    </citation>
    <scope>NUCLEOTIDE SEQUENCE</scope>
    <source>
        <strain evidence="2">Rool2</strain>
    </source>
</reference>
<name>A0A8J6PXD8_9HYPH</name>
<dbReference type="InterPro" id="IPR010865">
    <property type="entry name" value="DUF1499"/>
</dbReference>